<protein>
    <submittedName>
        <fullName evidence="1">Uncharacterized protein</fullName>
    </submittedName>
</protein>
<dbReference type="AlphaFoldDB" id="A0AA38GEE7"/>
<organism evidence="1 2">
    <name type="scientific">Taxus chinensis</name>
    <name type="common">Chinese yew</name>
    <name type="synonym">Taxus wallichiana var. chinensis</name>
    <dbReference type="NCBI Taxonomy" id="29808"/>
    <lineage>
        <taxon>Eukaryota</taxon>
        <taxon>Viridiplantae</taxon>
        <taxon>Streptophyta</taxon>
        <taxon>Embryophyta</taxon>
        <taxon>Tracheophyta</taxon>
        <taxon>Spermatophyta</taxon>
        <taxon>Pinopsida</taxon>
        <taxon>Pinidae</taxon>
        <taxon>Conifers II</taxon>
        <taxon>Cupressales</taxon>
        <taxon>Taxaceae</taxon>
        <taxon>Taxus</taxon>
    </lineage>
</organism>
<comment type="caution">
    <text evidence="1">The sequence shown here is derived from an EMBL/GenBank/DDBJ whole genome shotgun (WGS) entry which is preliminary data.</text>
</comment>
<sequence length="69" mass="8223">VDSFLALLGYPWCYKNNVELRFNKGYINFENKEEWVIIPLTNEKSTPYIETLGEEVIDRIYVRPIKDPK</sequence>
<dbReference type="Proteomes" id="UP000824469">
    <property type="component" value="Unassembled WGS sequence"/>
</dbReference>
<proteinExistence type="predicted"/>
<keyword evidence="2" id="KW-1185">Reference proteome</keyword>
<dbReference type="EMBL" id="JAHRHJ020000003">
    <property type="protein sequence ID" value="KAH9322077.1"/>
    <property type="molecule type" value="Genomic_DNA"/>
</dbReference>
<evidence type="ECO:0000313" key="2">
    <source>
        <dbReference type="Proteomes" id="UP000824469"/>
    </source>
</evidence>
<evidence type="ECO:0000313" key="1">
    <source>
        <dbReference type="EMBL" id="KAH9322077.1"/>
    </source>
</evidence>
<name>A0AA38GEE7_TAXCH</name>
<feature type="non-terminal residue" evidence="1">
    <location>
        <position position="1"/>
    </location>
</feature>
<accession>A0AA38GEE7</accession>
<feature type="non-terminal residue" evidence="1">
    <location>
        <position position="69"/>
    </location>
</feature>
<gene>
    <name evidence="1" type="ORF">KI387_016716</name>
</gene>
<reference evidence="1 2" key="1">
    <citation type="journal article" date="2021" name="Nat. Plants">
        <title>The Taxus genome provides insights into paclitaxel biosynthesis.</title>
        <authorList>
            <person name="Xiong X."/>
            <person name="Gou J."/>
            <person name="Liao Q."/>
            <person name="Li Y."/>
            <person name="Zhou Q."/>
            <person name="Bi G."/>
            <person name="Li C."/>
            <person name="Du R."/>
            <person name="Wang X."/>
            <person name="Sun T."/>
            <person name="Guo L."/>
            <person name="Liang H."/>
            <person name="Lu P."/>
            <person name="Wu Y."/>
            <person name="Zhang Z."/>
            <person name="Ro D.K."/>
            <person name="Shang Y."/>
            <person name="Huang S."/>
            <person name="Yan J."/>
        </authorList>
    </citation>
    <scope>NUCLEOTIDE SEQUENCE [LARGE SCALE GENOMIC DNA]</scope>
    <source>
        <strain evidence="1">Ta-2019</strain>
    </source>
</reference>